<dbReference type="GO" id="GO:0006355">
    <property type="term" value="P:regulation of DNA-templated transcription"/>
    <property type="evidence" value="ECO:0007669"/>
    <property type="project" value="TreeGrafter"/>
</dbReference>
<evidence type="ECO:0000313" key="7">
    <source>
        <dbReference type="Proteomes" id="UP000720189"/>
    </source>
</evidence>
<dbReference type="OrthoDB" id="784962at2759"/>
<dbReference type="PRINTS" id="PR00503">
    <property type="entry name" value="BROMODOMAIN"/>
</dbReference>
<feature type="compositionally biased region" description="Acidic residues" evidence="3">
    <location>
        <begin position="626"/>
        <end position="638"/>
    </location>
</feature>
<feature type="domain" description="NET" evidence="5">
    <location>
        <begin position="742"/>
        <end position="823"/>
    </location>
</feature>
<evidence type="ECO:0000259" key="5">
    <source>
        <dbReference type="PROSITE" id="PS51525"/>
    </source>
</evidence>
<feature type="domain" description="Bromo" evidence="4">
    <location>
        <begin position="305"/>
        <end position="380"/>
    </location>
</feature>
<feature type="domain" description="Bromo" evidence="4">
    <location>
        <begin position="514"/>
        <end position="580"/>
    </location>
</feature>
<dbReference type="InterPro" id="IPR050935">
    <property type="entry name" value="Bromo_chromatin_reader"/>
</dbReference>
<evidence type="ECO:0000256" key="2">
    <source>
        <dbReference type="PROSITE-ProRule" id="PRU00035"/>
    </source>
</evidence>
<sequence length="905" mass="98689">MASPTPDTTAPANENTSRDVTAEKEQKSEVNGHATPEKPKDTPESAPVNGNKADDHPVENGVNKDVEMTEARDEKNPAQEPSTDEKNDPKSEGDDQTKETGDSKSVEEPKAVEGSKPTEEDVDMTDAVPAEKPVEDATEKESKDIDMADKPANTPEKVEGTDNKAPASSNDTAAPAEEAEVQPTSLSQLAIDTKEADAPKPSTEVSMQDAPVGDTSVSSKVAREREDDATDEPAPKRAKTEPKSEEPADAMSTASKAEATSAESAPDKEVSRFAGLTRWNENDFKNQTLTPFQRREFRKVLGRVKKTKAGGHFKDSVPKMWPQLAESYLAKIEKPMDLSEIDRTLRDINGAYVTVGDFQNDLVLMYDNTRNFNGTLHDVTAAAFNAIRSIWEEVATIPQEEAVKPKQVPKPKPPRESRISTLGDSVARKPSVGPGVSPAAESVSSKPRLGSQEANTAATELRRASSATEGDRPKRTVRAPKSKDIDYTTKPSRKKLKPELQFSEEVLNDLMSPKNHAINNWFMEPVDAEGLNIPHYYSIIKKPMDLGKVSRMLKNGDITNIKDFDKNVRLIFSNCYTFNGSVDQGNTVSFVASQLEDYYNSLMKDKDNWLARHAKVHAPAASHGSDEEDEDEDADGDEVAAPPSADHNKEVRDLEAKLREESEKLTDLLCADSPNESMVAMQKSIVNLVQESLLKAKQALSAHRSKHPDKPAKKASKPSKPKPSGSAPRKPSGNVANPKKPSGTKKAVKKTLSAADKDAIASAINDLDGAQLDRAIDIIKRDTGQNENTDGELELDIDQLSNEALLKLWELCKKVLPGFGKDTNVPSSPEVTRAAPPKHTKASSTSAKPKKNKPMSAREQEERIAQLRDLSNLYRPGQEPGDNQPVLQAPTPTAESSDESDSEEE</sequence>
<evidence type="ECO:0000313" key="6">
    <source>
        <dbReference type="EMBL" id="KAH7259650.1"/>
    </source>
</evidence>
<keyword evidence="1 2" id="KW-0103">Bromodomain</keyword>
<dbReference type="InterPro" id="IPR027353">
    <property type="entry name" value="NET_dom"/>
</dbReference>
<dbReference type="InterPro" id="IPR001487">
    <property type="entry name" value="Bromodomain"/>
</dbReference>
<dbReference type="PROSITE" id="PS51525">
    <property type="entry name" value="NET"/>
    <property type="match status" value="1"/>
</dbReference>
<dbReference type="AlphaFoldDB" id="A0A9P9KJP5"/>
<feature type="compositionally biased region" description="Basic residues" evidence="3">
    <location>
        <begin position="703"/>
        <end position="720"/>
    </location>
</feature>
<dbReference type="Pfam" id="PF00439">
    <property type="entry name" value="Bromodomain"/>
    <property type="match status" value="2"/>
</dbReference>
<dbReference type="GO" id="GO:0000785">
    <property type="term" value="C:chromatin"/>
    <property type="evidence" value="ECO:0007669"/>
    <property type="project" value="TreeGrafter"/>
</dbReference>
<feature type="region of interest" description="Disordered" evidence="3">
    <location>
        <begin position="618"/>
        <end position="650"/>
    </location>
</feature>
<dbReference type="PROSITE" id="PS50014">
    <property type="entry name" value="BROMODOMAIN_2"/>
    <property type="match status" value="2"/>
</dbReference>
<feature type="region of interest" description="Disordered" evidence="3">
    <location>
        <begin position="1"/>
        <end position="269"/>
    </location>
</feature>
<dbReference type="Proteomes" id="UP000720189">
    <property type="component" value="Unassembled WGS sequence"/>
</dbReference>
<dbReference type="RefSeq" id="XP_046052358.1">
    <property type="nucleotide sequence ID" value="XM_046195380.1"/>
</dbReference>
<dbReference type="GO" id="GO:0006338">
    <property type="term" value="P:chromatin remodeling"/>
    <property type="evidence" value="ECO:0007669"/>
    <property type="project" value="TreeGrafter"/>
</dbReference>
<feature type="compositionally biased region" description="Basic and acidic residues" evidence="3">
    <location>
        <begin position="52"/>
        <end position="119"/>
    </location>
</feature>
<feature type="compositionally biased region" description="Basic and acidic residues" evidence="3">
    <location>
        <begin position="856"/>
        <end position="866"/>
    </location>
</feature>
<accession>A0A9P9KJP5</accession>
<evidence type="ECO:0000259" key="4">
    <source>
        <dbReference type="PROSITE" id="PS50014"/>
    </source>
</evidence>
<feature type="compositionally biased region" description="Low complexity" evidence="3">
    <location>
        <begin position="722"/>
        <end position="732"/>
    </location>
</feature>
<feature type="compositionally biased region" description="Low complexity" evidence="3">
    <location>
        <begin position="250"/>
        <end position="264"/>
    </location>
</feature>
<feature type="compositionally biased region" description="Basic and acidic residues" evidence="3">
    <location>
        <begin position="132"/>
        <end position="149"/>
    </location>
</feature>
<dbReference type="InterPro" id="IPR038336">
    <property type="entry name" value="NET_sf"/>
</dbReference>
<name>A0A9P9KJP5_FUSRE</name>
<dbReference type="EMBL" id="JAGMUX010000005">
    <property type="protein sequence ID" value="KAH7259650.1"/>
    <property type="molecule type" value="Genomic_DNA"/>
</dbReference>
<feature type="region of interest" description="Disordered" evidence="3">
    <location>
        <begin position="818"/>
        <end position="905"/>
    </location>
</feature>
<feature type="region of interest" description="Disordered" evidence="3">
    <location>
        <begin position="698"/>
        <end position="753"/>
    </location>
</feature>
<dbReference type="Pfam" id="PF17035">
    <property type="entry name" value="BET"/>
    <property type="match status" value="1"/>
</dbReference>
<protein>
    <recommendedName>
        <fullName evidence="8">Bromodomain protein BDF1</fullName>
    </recommendedName>
</protein>
<dbReference type="Gene3D" id="1.20.920.10">
    <property type="entry name" value="Bromodomain-like"/>
    <property type="match status" value="2"/>
</dbReference>
<reference evidence="6" key="1">
    <citation type="journal article" date="2021" name="Nat. Commun.">
        <title>Genetic determinants of endophytism in the Arabidopsis root mycobiome.</title>
        <authorList>
            <person name="Mesny F."/>
            <person name="Miyauchi S."/>
            <person name="Thiergart T."/>
            <person name="Pickel B."/>
            <person name="Atanasova L."/>
            <person name="Karlsson M."/>
            <person name="Huettel B."/>
            <person name="Barry K.W."/>
            <person name="Haridas S."/>
            <person name="Chen C."/>
            <person name="Bauer D."/>
            <person name="Andreopoulos W."/>
            <person name="Pangilinan J."/>
            <person name="LaButti K."/>
            <person name="Riley R."/>
            <person name="Lipzen A."/>
            <person name="Clum A."/>
            <person name="Drula E."/>
            <person name="Henrissat B."/>
            <person name="Kohler A."/>
            <person name="Grigoriev I.V."/>
            <person name="Martin F.M."/>
            <person name="Hacquard S."/>
        </authorList>
    </citation>
    <scope>NUCLEOTIDE SEQUENCE</scope>
    <source>
        <strain evidence="6">MPI-CAGE-AT-0023</strain>
    </source>
</reference>
<feature type="compositionally biased region" description="Basic and acidic residues" evidence="3">
    <location>
        <begin position="16"/>
        <end position="43"/>
    </location>
</feature>
<comment type="caution">
    <text evidence="6">The sequence shown here is derived from an EMBL/GenBank/DDBJ whole genome shotgun (WGS) entry which is preliminary data.</text>
</comment>
<dbReference type="InterPro" id="IPR036427">
    <property type="entry name" value="Bromodomain-like_sf"/>
</dbReference>
<dbReference type="CDD" id="cd05499">
    <property type="entry name" value="Bromo_BDF1_2_II"/>
    <property type="match status" value="1"/>
</dbReference>
<feature type="compositionally biased region" description="Polar residues" evidence="3">
    <location>
        <begin position="1"/>
        <end position="15"/>
    </location>
</feature>
<feature type="region of interest" description="Disordered" evidence="3">
    <location>
        <begin position="402"/>
        <end position="491"/>
    </location>
</feature>
<dbReference type="GO" id="GO:0005634">
    <property type="term" value="C:nucleus"/>
    <property type="evidence" value="ECO:0007669"/>
    <property type="project" value="TreeGrafter"/>
</dbReference>
<dbReference type="PANTHER" id="PTHR22880">
    <property type="entry name" value="FALZ-RELATED BROMODOMAIN-CONTAINING PROTEINS"/>
    <property type="match status" value="1"/>
</dbReference>
<dbReference type="SUPFAM" id="SSF47370">
    <property type="entry name" value="Bromodomain"/>
    <property type="match status" value="2"/>
</dbReference>
<dbReference type="Gene3D" id="1.20.1270.220">
    <property type="match status" value="1"/>
</dbReference>
<feature type="compositionally biased region" description="Basic and acidic residues" evidence="3">
    <location>
        <begin position="233"/>
        <end position="246"/>
    </location>
</feature>
<gene>
    <name evidence="6" type="ORF">BKA55DRAFT_592356</name>
</gene>
<dbReference type="CDD" id="cd04369">
    <property type="entry name" value="Bromodomain"/>
    <property type="match status" value="1"/>
</dbReference>
<proteinExistence type="predicted"/>
<evidence type="ECO:0000256" key="1">
    <source>
        <dbReference type="ARBA" id="ARBA00023117"/>
    </source>
</evidence>
<organism evidence="6 7">
    <name type="scientific">Fusarium redolens</name>
    <dbReference type="NCBI Taxonomy" id="48865"/>
    <lineage>
        <taxon>Eukaryota</taxon>
        <taxon>Fungi</taxon>
        <taxon>Dikarya</taxon>
        <taxon>Ascomycota</taxon>
        <taxon>Pezizomycotina</taxon>
        <taxon>Sordariomycetes</taxon>
        <taxon>Hypocreomycetidae</taxon>
        <taxon>Hypocreales</taxon>
        <taxon>Nectriaceae</taxon>
        <taxon>Fusarium</taxon>
        <taxon>Fusarium redolens species complex</taxon>
    </lineage>
</organism>
<evidence type="ECO:0000256" key="3">
    <source>
        <dbReference type="SAM" id="MobiDB-lite"/>
    </source>
</evidence>
<dbReference type="PANTHER" id="PTHR22880:SF225">
    <property type="entry name" value="BROMODOMAIN-CONTAINING PROTEIN BET-1-RELATED"/>
    <property type="match status" value="1"/>
</dbReference>
<feature type="compositionally biased region" description="Acidic residues" evidence="3">
    <location>
        <begin position="896"/>
        <end position="905"/>
    </location>
</feature>
<dbReference type="SMART" id="SM00297">
    <property type="entry name" value="BROMO"/>
    <property type="match status" value="2"/>
</dbReference>
<evidence type="ECO:0008006" key="8">
    <source>
        <dbReference type="Google" id="ProtNLM"/>
    </source>
</evidence>
<dbReference type="GeneID" id="70225334"/>
<keyword evidence="7" id="KW-1185">Reference proteome</keyword>